<name>A0A3Q2GIP8_CYPVA</name>
<reference evidence="1" key="1">
    <citation type="submission" date="2025-08" db="UniProtKB">
        <authorList>
            <consortium name="Ensembl"/>
        </authorList>
    </citation>
    <scope>IDENTIFICATION</scope>
</reference>
<reference evidence="1" key="2">
    <citation type="submission" date="2025-09" db="UniProtKB">
        <authorList>
            <consortium name="Ensembl"/>
        </authorList>
    </citation>
    <scope>IDENTIFICATION</scope>
</reference>
<dbReference type="Ensembl" id="ENSCVAT00000017357.1">
    <property type="protein sequence ID" value="ENSCVAP00000026875.1"/>
    <property type="gene ID" value="ENSCVAG00000001002.1"/>
</dbReference>
<protein>
    <submittedName>
        <fullName evidence="1">Uncharacterized protein</fullName>
    </submittedName>
</protein>
<organism evidence="1 2">
    <name type="scientific">Cyprinodon variegatus</name>
    <name type="common">Sheepshead minnow</name>
    <dbReference type="NCBI Taxonomy" id="28743"/>
    <lineage>
        <taxon>Eukaryota</taxon>
        <taxon>Metazoa</taxon>
        <taxon>Chordata</taxon>
        <taxon>Craniata</taxon>
        <taxon>Vertebrata</taxon>
        <taxon>Euteleostomi</taxon>
        <taxon>Actinopterygii</taxon>
        <taxon>Neopterygii</taxon>
        <taxon>Teleostei</taxon>
        <taxon>Neoteleostei</taxon>
        <taxon>Acanthomorphata</taxon>
        <taxon>Ovalentaria</taxon>
        <taxon>Atherinomorphae</taxon>
        <taxon>Cyprinodontiformes</taxon>
        <taxon>Cyprinodontidae</taxon>
        <taxon>Cyprinodon</taxon>
    </lineage>
</organism>
<dbReference type="Pfam" id="PF12494">
    <property type="entry name" value="DUF3695"/>
    <property type="match status" value="1"/>
</dbReference>
<proteinExistence type="predicted"/>
<dbReference type="GeneTree" id="ENSGT00940000173571"/>
<sequence length="166" mass="19157">INQQLIINRQRQFGEKTKHLGILLSLPLCFFSFEQKKTFRKPNHVTQREEPWRCLYITATQAIVFSFFNLKIPKDQLSLVYDHHKNFFWSKNQMLWEFYGIPENEIRVWVDPKRGSIHNLLISPHLAASDSLTLPSSTGPCTALSAESFSSPGGCIFATMKSRVKV</sequence>
<evidence type="ECO:0000313" key="1">
    <source>
        <dbReference type="Ensembl" id="ENSCVAP00000026875.1"/>
    </source>
</evidence>
<dbReference type="STRING" id="28743.ENSCVAP00000026875"/>
<dbReference type="Proteomes" id="UP000265020">
    <property type="component" value="Unassembled WGS sequence"/>
</dbReference>
<accession>A0A3Q2GIP8</accession>
<dbReference type="AlphaFoldDB" id="A0A3Q2GIP8"/>
<dbReference type="InterPro" id="IPR022179">
    <property type="entry name" value="CFAP276"/>
</dbReference>
<evidence type="ECO:0000313" key="2">
    <source>
        <dbReference type="Proteomes" id="UP000265020"/>
    </source>
</evidence>
<keyword evidence="2" id="KW-1185">Reference proteome</keyword>